<sequence>MLEAKEKAHPIYREHQALSRKISSEGRVPTEEEAGRLRDLDDRQAEIYEPAWDAALARSTARLNSSSDTSSASSRYRESEATTGRPVDQLNALTPLDDQGSPSTSPKVSEGGRLGDASAMPERLSQEDEWSYCSDECGLLRIPRAQTP</sequence>
<reference evidence="2 3" key="1">
    <citation type="submission" date="2019-06" db="EMBL/GenBank/DDBJ databases">
        <title>Metagenome assembled Genome of Spiribacter salinus SL48-SHIP from the microbial mat of Salt Lake 48 (Novosibirsk region, Russia).</title>
        <authorList>
            <person name="Shipova A."/>
            <person name="Rozanov A.S."/>
            <person name="Bryanskaya A.V."/>
            <person name="Peltek S.E."/>
        </authorList>
    </citation>
    <scope>NUCLEOTIDE SEQUENCE [LARGE SCALE GENOMIC DNA]</scope>
    <source>
        <strain evidence="2">SL48-SHIP-2</strain>
    </source>
</reference>
<accession>A0A540VL88</accession>
<organism evidence="2 3">
    <name type="scientific">Spiribacter salinus</name>
    <dbReference type="NCBI Taxonomy" id="1335746"/>
    <lineage>
        <taxon>Bacteria</taxon>
        <taxon>Pseudomonadati</taxon>
        <taxon>Pseudomonadota</taxon>
        <taxon>Gammaproteobacteria</taxon>
        <taxon>Chromatiales</taxon>
        <taxon>Ectothiorhodospiraceae</taxon>
        <taxon>Spiribacter</taxon>
    </lineage>
</organism>
<comment type="caution">
    <text evidence="2">The sequence shown here is derived from an EMBL/GenBank/DDBJ whole genome shotgun (WGS) entry which is preliminary data.</text>
</comment>
<dbReference type="Proteomes" id="UP000315400">
    <property type="component" value="Unassembled WGS sequence"/>
</dbReference>
<feature type="region of interest" description="Disordered" evidence="1">
    <location>
        <begin position="59"/>
        <end position="131"/>
    </location>
</feature>
<dbReference type="EMBL" id="VIFK01000303">
    <property type="protein sequence ID" value="TQE97535.1"/>
    <property type="molecule type" value="Genomic_DNA"/>
</dbReference>
<evidence type="ECO:0000256" key="1">
    <source>
        <dbReference type="SAM" id="MobiDB-lite"/>
    </source>
</evidence>
<name>A0A540VL88_9GAMM</name>
<evidence type="ECO:0000313" key="3">
    <source>
        <dbReference type="Proteomes" id="UP000315400"/>
    </source>
</evidence>
<protein>
    <submittedName>
        <fullName evidence="2">Uncharacterized protein</fullName>
    </submittedName>
</protein>
<gene>
    <name evidence="2" type="ORF">FKY71_15975</name>
</gene>
<proteinExistence type="predicted"/>
<feature type="region of interest" description="Disordered" evidence="1">
    <location>
        <begin position="1"/>
        <end position="43"/>
    </location>
</feature>
<feature type="compositionally biased region" description="Low complexity" evidence="1">
    <location>
        <begin position="59"/>
        <end position="74"/>
    </location>
</feature>
<dbReference type="AlphaFoldDB" id="A0A540VL88"/>
<evidence type="ECO:0000313" key="2">
    <source>
        <dbReference type="EMBL" id="TQE97535.1"/>
    </source>
</evidence>